<feature type="transmembrane region" description="Helical" evidence="9">
    <location>
        <begin position="233"/>
        <end position="253"/>
    </location>
</feature>
<dbReference type="PANTHER" id="PTHR30047:SF7">
    <property type="entry name" value="HIGH-AFFINITY CHOLINE TRANSPORT PROTEIN"/>
    <property type="match status" value="1"/>
</dbReference>
<proteinExistence type="inferred from homology"/>
<keyword evidence="4" id="KW-1003">Cell membrane</keyword>
<evidence type="ECO:0000256" key="8">
    <source>
        <dbReference type="SAM" id="MobiDB-lite"/>
    </source>
</evidence>
<dbReference type="Pfam" id="PF02028">
    <property type="entry name" value="BCCT"/>
    <property type="match status" value="1"/>
</dbReference>
<evidence type="ECO:0000313" key="11">
    <source>
        <dbReference type="Proteomes" id="UP000265719"/>
    </source>
</evidence>
<evidence type="ECO:0000256" key="9">
    <source>
        <dbReference type="SAM" id="Phobius"/>
    </source>
</evidence>
<feature type="transmembrane region" description="Helical" evidence="9">
    <location>
        <begin position="320"/>
        <end position="338"/>
    </location>
</feature>
<evidence type="ECO:0000256" key="1">
    <source>
        <dbReference type="ARBA" id="ARBA00004651"/>
    </source>
</evidence>
<feature type="transmembrane region" description="Helical" evidence="9">
    <location>
        <begin position="148"/>
        <end position="166"/>
    </location>
</feature>
<feature type="transmembrane region" description="Helical" evidence="9">
    <location>
        <begin position="193"/>
        <end position="213"/>
    </location>
</feature>
<reference evidence="10" key="1">
    <citation type="submission" date="2020-10" db="EMBL/GenBank/DDBJ databases">
        <title>De novo genome project of the cellulose decomposer Thermobifida halotolerans type strain.</title>
        <authorList>
            <person name="Nagy I."/>
            <person name="Horvath B."/>
            <person name="Kukolya J."/>
            <person name="Nagy I."/>
            <person name="Orsini M."/>
        </authorList>
    </citation>
    <scope>NUCLEOTIDE SEQUENCE</scope>
    <source>
        <strain evidence="10">DSM 44931</strain>
    </source>
</reference>
<dbReference type="KEGG" id="thao:NI17_020780"/>
<dbReference type="NCBIfam" id="TIGR00842">
    <property type="entry name" value="bcct"/>
    <property type="match status" value="1"/>
</dbReference>
<evidence type="ECO:0000256" key="4">
    <source>
        <dbReference type="ARBA" id="ARBA00022475"/>
    </source>
</evidence>
<feature type="transmembrane region" description="Helical" evidence="9">
    <location>
        <begin position="451"/>
        <end position="473"/>
    </location>
</feature>
<evidence type="ECO:0000256" key="3">
    <source>
        <dbReference type="ARBA" id="ARBA00022448"/>
    </source>
</evidence>
<feature type="transmembrane region" description="Helical" evidence="9">
    <location>
        <begin position="12"/>
        <end position="33"/>
    </location>
</feature>
<evidence type="ECO:0000256" key="7">
    <source>
        <dbReference type="ARBA" id="ARBA00023136"/>
    </source>
</evidence>
<feature type="transmembrane region" description="Helical" evidence="9">
    <location>
        <begin position="265"/>
        <end position="285"/>
    </location>
</feature>
<feature type="transmembrane region" description="Helical" evidence="9">
    <location>
        <begin position="53"/>
        <end position="72"/>
    </location>
</feature>
<dbReference type="GO" id="GO:0022857">
    <property type="term" value="F:transmembrane transporter activity"/>
    <property type="evidence" value="ECO:0007669"/>
    <property type="project" value="InterPro"/>
</dbReference>
<keyword evidence="7 9" id="KW-0472">Membrane</keyword>
<accession>A0AA97LWH2</accession>
<evidence type="ECO:0000256" key="2">
    <source>
        <dbReference type="ARBA" id="ARBA00005658"/>
    </source>
</evidence>
<keyword evidence="11" id="KW-1185">Reference proteome</keyword>
<keyword evidence="6 9" id="KW-1133">Transmembrane helix</keyword>
<comment type="similarity">
    <text evidence="2">Belongs to the BCCT transporter (TC 2.A.15) family.</text>
</comment>
<organism evidence="10 11">
    <name type="scientific">Thermobifida halotolerans</name>
    <dbReference type="NCBI Taxonomy" id="483545"/>
    <lineage>
        <taxon>Bacteria</taxon>
        <taxon>Bacillati</taxon>
        <taxon>Actinomycetota</taxon>
        <taxon>Actinomycetes</taxon>
        <taxon>Streptosporangiales</taxon>
        <taxon>Nocardiopsidaceae</taxon>
        <taxon>Thermobifida</taxon>
    </lineage>
</organism>
<dbReference type="PANTHER" id="PTHR30047">
    <property type="entry name" value="HIGH-AFFINITY CHOLINE TRANSPORT PROTEIN-RELATED"/>
    <property type="match status" value="1"/>
</dbReference>
<gene>
    <name evidence="10" type="ORF">NI17_020780</name>
</gene>
<evidence type="ECO:0000256" key="5">
    <source>
        <dbReference type="ARBA" id="ARBA00022692"/>
    </source>
</evidence>
<dbReference type="GO" id="GO:0005886">
    <property type="term" value="C:plasma membrane"/>
    <property type="evidence" value="ECO:0007669"/>
    <property type="project" value="UniProtKB-SubCell"/>
</dbReference>
<dbReference type="Proteomes" id="UP000265719">
    <property type="component" value="Chromosome"/>
</dbReference>
<feature type="compositionally biased region" description="Basic residues" evidence="8">
    <location>
        <begin position="520"/>
        <end position="535"/>
    </location>
</feature>
<sequence length="551" mass="60258">MYLLHKLGLRTDPVIFSVSVALTVLFVGASILFTAPVDVLFGTVSAWIITNLGWFYILGVTTFLIFLVWIGFSRYGRIRLGGEEDRPDYSRLTWFAMLFAAGIGTILMFWGVAEPISHFANPPQNNVEPQSVPAANQAMGYTLYHFGLHTWTIFCLPALCFAYFVYRRGLPLRVSSIFYPFLGDRVRGPIGKAIDTLAVIGTLFGVAVSLGLGTLQINSGLAALFGLEFSKPVQVLLISVITVVATISVALGLDRGIKRLSDINISLAVGLLLFVLFTGSTLYLIRGSIEMVGVYLSWLVPLSFWNDTFGNTGWQGTWTVFYWAWTITWSPFVGIFIARISKGRTVREFILGVLGLPTAFTIVWFSVFGLSAIGIELDGPGGLVQAVVVQDDIPGALFVFLDNFPLATVTSALAVLIVAIFFTTSSDSASLVIDLLSAPEQVKQTPVRQRVFWAVTEGVVAATLIAATGQSGLDALSEVVTVIGLPFFVMGFLMMAALLRSLREESLPPATHHQPTLRVRLPHQRMPRLPRRVRRFGPDSAAQPAPRSEEP</sequence>
<evidence type="ECO:0000313" key="10">
    <source>
        <dbReference type="EMBL" id="UOE19161.1"/>
    </source>
</evidence>
<evidence type="ECO:0000256" key="6">
    <source>
        <dbReference type="ARBA" id="ARBA00022989"/>
    </source>
</evidence>
<feature type="transmembrane region" description="Helical" evidence="9">
    <location>
        <begin position="92"/>
        <end position="113"/>
    </location>
</feature>
<feature type="transmembrane region" description="Helical" evidence="9">
    <location>
        <begin position="395"/>
        <end position="422"/>
    </location>
</feature>
<dbReference type="RefSeq" id="WP_068692709.1">
    <property type="nucleotide sequence ID" value="NZ_CP063196.1"/>
</dbReference>
<feature type="region of interest" description="Disordered" evidence="8">
    <location>
        <begin position="509"/>
        <end position="551"/>
    </location>
</feature>
<feature type="transmembrane region" description="Helical" evidence="9">
    <location>
        <begin position="479"/>
        <end position="499"/>
    </location>
</feature>
<keyword evidence="5 9" id="KW-0812">Transmembrane</keyword>
<protein>
    <submittedName>
        <fullName evidence="10">BCCT family transporter</fullName>
    </submittedName>
</protein>
<name>A0AA97LWH2_9ACTN</name>
<dbReference type="EMBL" id="CP063196">
    <property type="protein sequence ID" value="UOE19161.1"/>
    <property type="molecule type" value="Genomic_DNA"/>
</dbReference>
<feature type="transmembrane region" description="Helical" evidence="9">
    <location>
        <begin position="350"/>
        <end position="375"/>
    </location>
</feature>
<keyword evidence="3" id="KW-0813">Transport</keyword>
<dbReference type="InterPro" id="IPR000060">
    <property type="entry name" value="BCCT_transptr"/>
</dbReference>
<comment type="subcellular location">
    <subcellularLocation>
        <location evidence="1">Cell membrane</location>
        <topology evidence="1">Multi-pass membrane protein</topology>
    </subcellularLocation>
</comment>
<dbReference type="AlphaFoldDB" id="A0AA97LWH2"/>